<dbReference type="InterPro" id="IPR042449">
    <property type="entry name" value="Ub-E1_IAD_1"/>
</dbReference>
<feature type="binding site" evidence="13">
    <location>
        <position position="396"/>
    </location>
    <ligand>
        <name>Zn(2+)</name>
        <dbReference type="ChEBI" id="CHEBI:29105"/>
    </ligand>
</feature>
<dbReference type="Pfam" id="PF10585">
    <property type="entry name" value="UBA_E1_SCCH"/>
    <property type="match status" value="1"/>
</dbReference>
<keyword evidence="5 11" id="KW-0479">Metal-binding</keyword>
<dbReference type="GO" id="GO:0016740">
    <property type="term" value="F:transferase activity"/>
    <property type="evidence" value="ECO:0007669"/>
    <property type="project" value="UniProtKB-KW"/>
</dbReference>
<feature type="region of interest" description="Disordered" evidence="14">
    <location>
        <begin position="170"/>
        <end position="189"/>
    </location>
</feature>
<dbReference type="FunFam" id="3.50.50.80:FF:000002">
    <property type="entry name" value="SUMO-activating enzyme subunit 2"/>
    <property type="match status" value="1"/>
</dbReference>
<dbReference type="InterPro" id="IPR019572">
    <property type="entry name" value="UBA_E1_SCCH"/>
</dbReference>
<dbReference type="GO" id="GO:0016925">
    <property type="term" value="P:protein sumoylation"/>
    <property type="evidence" value="ECO:0007669"/>
    <property type="project" value="UniProtKB-UniRule"/>
</dbReference>
<dbReference type="OrthoDB" id="10255449at2759"/>
<evidence type="ECO:0000256" key="1">
    <source>
        <dbReference type="ARBA" id="ARBA00004123"/>
    </source>
</evidence>
<evidence type="ECO:0000256" key="5">
    <source>
        <dbReference type="ARBA" id="ARBA00022723"/>
    </source>
</evidence>
<evidence type="ECO:0000256" key="2">
    <source>
        <dbReference type="ARBA" id="ARBA00004718"/>
    </source>
</evidence>
<comment type="caution">
    <text evidence="16">The sequence shown here is derived from an EMBL/GenBank/DDBJ whole genome shotgun (WGS) entry which is preliminary data.</text>
</comment>
<evidence type="ECO:0000259" key="15">
    <source>
        <dbReference type="PROSITE" id="PS00867"/>
    </source>
</evidence>
<dbReference type="Gene3D" id="3.50.50.80">
    <property type="entry name" value="Ubiquitin-activating enzyme E1, inactive adenylation domain, subdomain 1"/>
    <property type="match status" value="1"/>
</dbReference>
<evidence type="ECO:0000256" key="13">
    <source>
        <dbReference type="PIRSR" id="PIRSR039133-3"/>
    </source>
</evidence>
<feature type="binding site" evidence="12">
    <location>
        <begin position="19"/>
        <end position="24"/>
    </location>
    <ligand>
        <name>ATP</name>
        <dbReference type="ChEBI" id="CHEBI:30616"/>
    </ligand>
</feature>
<keyword evidence="17" id="KW-1185">Reference proteome</keyword>
<dbReference type="Pfam" id="PF00899">
    <property type="entry name" value="ThiF"/>
    <property type="match status" value="1"/>
</dbReference>
<accession>A0A8T3CBV7</accession>
<reference evidence="16" key="1">
    <citation type="journal article" date="2022" name="Front. Genet.">
        <title>Chromosome-Scale Assembly of the Dendrobium nobile Genome Provides Insights Into the Molecular Mechanism of the Biosynthesis of the Medicinal Active Ingredient of Dendrobium.</title>
        <authorList>
            <person name="Xu Q."/>
            <person name="Niu S.-C."/>
            <person name="Li K.-L."/>
            <person name="Zheng P.-J."/>
            <person name="Zhang X.-J."/>
            <person name="Jia Y."/>
            <person name="Liu Y."/>
            <person name="Niu Y.-X."/>
            <person name="Yu L.-H."/>
            <person name="Chen D.-F."/>
            <person name="Zhang G.-Q."/>
        </authorList>
    </citation>
    <scope>NUCLEOTIDE SEQUENCE</scope>
    <source>
        <tissue evidence="16">Leaf</tissue>
    </source>
</reference>
<feature type="compositionally biased region" description="Polar residues" evidence="14">
    <location>
        <begin position="518"/>
        <end position="532"/>
    </location>
</feature>
<keyword evidence="8 11" id="KW-0862">Zinc</keyword>
<comment type="similarity">
    <text evidence="3 11">Belongs to the ubiquitin-activating E1 family.</text>
</comment>
<keyword evidence="4" id="KW-0808">Transferase</keyword>
<dbReference type="PANTHER" id="PTHR10953:SF5">
    <property type="entry name" value="SUMO-ACTIVATING ENZYME SUBUNIT 2"/>
    <property type="match status" value="1"/>
</dbReference>
<comment type="subunit">
    <text evidence="11">Heterodimer.</text>
</comment>
<dbReference type="FunFam" id="3.40.50.720:FF:000864">
    <property type="entry name" value="SUMO-activating enzyme subunit"/>
    <property type="match status" value="1"/>
</dbReference>
<name>A0A8T3CBV7_DENNO</name>
<dbReference type="PROSITE" id="PS00867">
    <property type="entry name" value="CPSASE_2"/>
    <property type="match status" value="1"/>
</dbReference>
<dbReference type="InterPro" id="IPR000594">
    <property type="entry name" value="ThiF_NAD_FAD-bd"/>
</dbReference>
<sequence length="607" mass="67664">MAPDSDMEAVKGAKVLMVGAGGIGCELLKTLALSGFEDIHIIDMDTIEVSNLNRQFLFRQCHVGQSKAKVARDAVLKFRPHINIKPYHANVKNPEFNIEFFKQFSVVVNGLDNLDARRHVNRLCLAAEVPLIESGTTGFLGQFVHCVVWAKDLLFAKLFGDKSQENDLNVQSSASVDASKNTEDVFERNPDEDLENYGQRIYDHVFGYNIELALSNEETWRQREKPRPIYINDVLPEKSFQKNGYLENSIDVNMAISAMPALGLKSPQDIWSLAENTKVFLEALSLFIKKRVKDIGNLMFDKDDQLAVEFVTAAANIRASSFGIPMHSLFETKGIAGNIVHAVATTNAIIAGLIVIEAIKVLQGDFNNYRMTYCLEFPKRKMLLMPIEPFEANKSCYVCSETPLILEINTRTSKLRDFVEKIVRNKLGMNLPLIMHGANLIFEDGDDIEEDVASNYARNLDKVLAELPSPVTSGTVLTVEDLQQELTCNIIIKHREEFDEEKEPDGMVLSGWTERANDNQSSNGESTSSVLTNGPYVASGKPLVSGTKRKLSEMEEASDNSCNPSSKSNSADRENPQQVDDNDVLDDLVILEVPPEVPKKKKVQLSV</sequence>
<evidence type="ECO:0000256" key="4">
    <source>
        <dbReference type="ARBA" id="ARBA00022679"/>
    </source>
</evidence>
<keyword evidence="9 11" id="KW-0067">ATP-binding</keyword>
<evidence type="ECO:0000256" key="6">
    <source>
        <dbReference type="ARBA" id="ARBA00022741"/>
    </source>
</evidence>
<dbReference type="Gene3D" id="3.10.290.20">
    <property type="entry name" value="Ubiquitin-like 2 activating enzyme e1b. Chain: B, domain 3"/>
    <property type="match status" value="1"/>
</dbReference>
<proteinExistence type="inferred from homology"/>
<evidence type="ECO:0000256" key="7">
    <source>
        <dbReference type="ARBA" id="ARBA00022786"/>
    </source>
</evidence>
<keyword evidence="10" id="KW-0539">Nucleus</keyword>
<dbReference type="InterPro" id="IPR005479">
    <property type="entry name" value="CPAse_ATP-bd"/>
</dbReference>
<dbReference type="InterPro" id="IPR045886">
    <property type="entry name" value="ThiF/MoeB/HesA"/>
</dbReference>
<dbReference type="GO" id="GO:0005737">
    <property type="term" value="C:cytoplasm"/>
    <property type="evidence" value="ECO:0007669"/>
    <property type="project" value="TreeGrafter"/>
</dbReference>
<feature type="compositionally biased region" description="Polar residues" evidence="14">
    <location>
        <begin position="170"/>
        <end position="179"/>
    </location>
</feature>
<dbReference type="FunFam" id="3.10.290.20:FF:000004">
    <property type="entry name" value="SUMO-activating enzyme subunit"/>
    <property type="match status" value="1"/>
</dbReference>
<dbReference type="FunFam" id="3.40.50.720:FF:000618">
    <property type="entry name" value="SUMO-activating enzyme subunit 2"/>
    <property type="match status" value="1"/>
</dbReference>
<dbReference type="GO" id="GO:0019948">
    <property type="term" value="F:SUMO activating enzyme activity"/>
    <property type="evidence" value="ECO:0007669"/>
    <property type="project" value="UniProtKB-UniRule"/>
</dbReference>
<feature type="binding site" evidence="12">
    <location>
        <begin position="112"/>
        <end position="117"/>
    </location>
    <ligand>
        <name>ATP</name>
        <dbReference type="ChEBI" id="CHEBI:30616"/>
    </ligand>
</feature>
<protein>
    <recommendedName>
        <fullName evidence="11">SUMO-activating enzyme subunit</fullName>
    </recommendedName>
</protein>
<dbReference type="SMR" id="A0A8T3CBV7"/>
<keyword evidence="6 11" id="KW-0547">Nucleotide-binding</keyword>
<dbReference type="SUPFAM" id="SSF69572">
    <property type="entry name" value="Activating enzymes of the ubiquitin-like proteins"/>
    <property type="match status" value="1"/>
</dbReference>
<evidence type="ECO:0000256" key="9">
    <source>
        <dbReference type="ARBA" id="ARBA00022840"/>
    </source>
</evidence>
<feature type="compositionally biased region" description="Polar residues" evidence="14">
    <location>
        <begin position="559"/>
        <end position="569"/>
    </location>
</feature>
<dbReference type="Proteomes" id="UP000829196">
    <property type="component" value="Unassembled WGS sequence"/>
</dbReference>
<feature type="region of interest" description="Disordered" evidence="14">
    <location>
        <begin position="514"/>
        <end position="584"/>
    </location>
</feature>
<keyword evidence="7 11" id="KW-0833">Ubl conjugation pathway</keyword>
<dbReference type="PIRSF" id="PIRSF039133">
    <property type="entry name" value="SUMO_E1B"/>
    <property type="match status" value="1"/>
</dbReference>
<feature type="compositionally biased region" description="Basic and acidic residues" evidence="14">
    <location>
        <begin position="180"/>
        <end position="189"/>
    </location>
</feature>
<dbReference type="PANTHER" id="PTHR10953">
    <property type="entry name" value="UBIQUITIN-ACTIVATING ENZYME E1"/>
    <property type="match status" value="1"/>
</dbReference>
<evidence type="ECO:0000313" key="16">
    <source>
        <dbReference type="EMBL" id="KAI0529481.1"/>
    </source>
</evidence>
<dbReference type="GO" id="GO:0031510">
    <property type="term" value="C:SUMO activating enzyme complex"/>
    <property type="evidence" value="ECO:0007669"/>
    <property type="project" value="UniProtKB-UniRule"/>
</dbReference>
<feature type="binding site" evidence="13">
    <location>
        <position position="399"/>
    </location>
    <ligand>
        <name>Zn(2+)</name>
        <dbReference type="ChEBI" id="CHEBI:29105"/>
    </ligand>
</feature>
<dbReference type="InterPro" id="IPR028077">
    <property type="entry name" value="UAE_UbL_dom"/>
</dbReference>
<dbReference type="GO" id="GO:0005524">
    <property type="term" value="F:ATP binding"/>
    <property type="evidence" value="ECO:0007669"/>
    <property type="project" value="UniProtKB-UniRule"/>
</dbReference>
<evidence type="ECO:0000256" key="12">
    <source>
        <dbReference type="PIRSR" id="PIRSR039133-2"/>
    </source>
</evidence>
<feature type="binding site" evidence="12">
    <location>
        <position position="67"/>
    </location>
    <ligand>
        <name>ATP</name>
        <dbReference type="ChEBI" id="CHEBI:30616"/>
    </ligand>
</feature>
<dbReference type="InterPro" id="IPR030661">
    <property type="entry name" value="Uba2"/>
</dbReference>
<comment type="pathway">
    <text evidence="2 11">Protein modification; protein sumoylation.</text>
</comment>
<gene>
    <name evidence="16" type="ORF">KFK09_002031</name>
</gene>
<feature type="domain" description="Carbamoyl phosphate synthase ATP-binding" evidence="15">
    <location>
        <begin position="405"/>
        <end position="412"/>
    </location>
</feature>
<feature type="binding site" evidence="12">
    <location>
        <begin position="51"/>
        <end position="54"/>
    </location>
    <ligand>
        <name>ATP</name>
        <dbReference type="ChEBI" id="CHEBI:30616"/>
    </ligand>
</feature>
<dbReference type="Pfam" id="PF14732">
    <property type="entry name" value="UAE_UbL"/>
    <property type="match status" value="1"/>
</dbReference>
<evidence type="ECO:0000256" key="14">
    <source>
        <dbReference type="SAM" id="MobiDB-lite"/>
    </source>
</evidence>
<evidence type="ECO:0000256" key="8">
    <source>
        <dbReference type="ARBA" id="ARBA00022833"/>
    </source>
</evidence>
<dbReference type="AlphaFoldDB" id="A0A8T3CBV7"/>
<evidence type="ECO:0000256" key="10">
    <source>
        <dbReference type="ARBA" id="ARBA00023242"/>
    </source>
</evidence>
<dbReference type="EMBL" id="JAGYWB010000002">
    <property type="protein sequence ID" value="KAI0529481.1"/>
    <property type="molecule type" value="Genomic_DNA"/>
</dbReference>
<dbReference type="Gene3D" id="1.10.10.520">
    <property type="entry name" value="Ubiquitin activating enzymes (Uba3). Chain: B, domain 2"/>
    <property type="match status" value="1"/>
</dbReference>
<organism evidence="16 17">
    <name type="scientific">Dendrobium nobile</name>
    <name type="common">Orchid</name>
    <dbReference type="NCBI Taxonomy" id="94219"/>
    <lineage>
        <taxon>Eukaryota</taxon>
        <taxon>Viridiplantae</taxon>
        <taxon>Streptophyta</taxon>
        <taxon>Embryophyta</taxon>
        <taxon>Tracheophyta</taxon>
        <taxon>Spermatophyta</taxon>
        <taxon>Magnoliopsida</taxon>
        <taxon>Liliopsida</taxon>
        <taxon>Asparagales</taxon>
        <taxon>Orchidaceae</taxon>
        <taxon>Epidendroideae</taxon>
        <taxon>Malaxideae</taxon>
        <taxon>Dendrobiinae</taxon>
        <taxon>Dendrobium</taxon>
    </lineage>
</organism>
<comment type="subcellular location">
    <subcellularLocation>
        <location evidence="1">Nucleus</location>
    </subcellularLocation>
</comment>
<feature type="binding site" evidence="12">
    <location>
        <position position="43"/>
    </location>
    <ligand>
        <name>ATP</name>
        <dbReference type="ChEBI" id="CHEBI:30616"/>
    </ligand>
</feature>
<evidence type="ECO:0000256" key="11">
    <source>
        <dbReference type="PIRNR" id="PIRNR039133"/>
    </source>
</evidence>
<evidence type="ECO:0000256" key="3">
    <source>
        <dbReference type="ARBA" id="ARBA00005673"/>
    </source>
</evidence>
<evidence type="ECO:0000313" key="17">
    <source>
        <dbReference type="Proteomes" id="UP000829196"/>
    </source>
</evidence>
<dbReference type="GO" id="GO:0046872">
    <property type="term" value="F:metal ion binding"/>
    <property type="evidence" value="ECO:0007669"/>
    <property type="project" value="UniProtKB-KW"/>
</dbReference>
<dbReference type="InterPro" id="IPR035985">
    <property type="entry name" value="Ubiquitin-activating_enz"/>
</dbReference>
<dbReference type="InterPro" id="IPR023318">
    <property type="entry name" value="Ub_act_enz_dom_a_sf"/>
</dbReference>